<dbReference type="PANTHER" id="PTHR30489:SF0">
    <property type="entry name" value="LIPOPROTEIN-RELEASING SYSTEM TRANSMEMBRANE PROTEIN LOLE"/>
    <property type="match status" value="1"/>
</dbReference>
<evidence type="ECO:0000259" key="8">
    <source>
        <dbReference type="Pfam" id="PF02687"/>
    </source>
</evidence>
<evidence type="ECO:0000313" key="10">
    <source>
        <dbReference type="Proteomes" id="UP000789359"/>
    </source>
</evidence>
<dbReference type="InterPro" id="IPR051447">
    <property type="entry name" value="Lipoprotein-release_system"/>
</dbReference>
<evidence type="ECO:0000256" key="7">
    <source>
        <dbReference type="SAM" id="Phobius"/>
    </source>
</evidence>
<feature type="domain" description="ABC3 transporter permease C-terminal" evidence="8">
    <location>
        <begin position="237"/>
        <end position="360"/>
    </location>
</feature>
<comment type="similarity">
    <text evidence="2">Belongs to the ABC-4 integral membrane protein family. LolC/E subfamily.</text>
</comment>
<feature type="transmembrane region" description="Helical" evidence="7">
    <location>
        <begin position="283"/>
        <end position="305"/>
    </location>
</feature>
<keyword evidence="3" id="KW-1003">Cell membrane</keyword>
<evidence type="ECO:0000313" key="9">
    <source>
        <dbReference type="EMBL" id="CAD7289243.1"/>
    </source>
</evidence>
<feature type="transmembrane region" description="Helical" evidence="7">
    <location>
        <begin position="228"/>
        <end position="250"/>
    </location>
</feature>
<dbReference type="PANTHER" id="PTHR30489">
    <property type="entry name" value="LIPOPROTEIN-RELEASING SYSTEM TRANSMEMBRANE PROTEIN LOLE"/>
    <property type="match status" value="1"/>
</dbReference>
<keyword evidence="4 7" id="KW-0812">Transmembrane</keyword>
<comment type="subcellular location">
    <subcellularLocation>
        <location evidence="1">Cell membrane</location>
        <topology evidence="1">Multi-pass membrane protein</topology>
    </subcellularLocation>
</comment>
<accession>A0ABM8Q8T7</accession>
<dbReference type="InterPro" id="IPR003838">
    <property type="entry name" value="ABC3_permease_C"/>
</dbReference>
<reference evidence="9 10" key="1">
    <citation type="submission" date="2020-11" db="EMBL/GenBank/DDBJ databases">
        <authorList>
            <person name="Peeters C."/>
        </authorList>
    </citation>
    <scope>NUCLEOTIDE SEQUENCE [LARGE SCALE GENOMIC DNA]</scope>
    <source>
        <strain evidence="9 10">LMG 8286</strain>
    </source>
</reference>
<comment type="caution">
    <text evidence="9">The sequence shown here is derived from an EMBL/GenBank/DDBJ whole genome shotgun (WGS) entry which is preliminary data.</text>
</comment>
<dbReference type="Proteomes" id="UP000789359">
    <property type="component" value="Unassembled WGS sequence"/>
</dbReference>
<dbReference type="EMBL" id="CAJHOE010000007">
    <property type="protein sequence ID" value="CAD7289243.1"/>
    <property type="molecule type" value="Genomic_DNA"/>
</dbReference>
<feature type="transmembrane region" description="Helical" evidence="7">
    <location>
        <begin position="21"/>
        <end position="41"/>
    </location>
</feature>
<keyword evidence="10" id="KW-1185">Reference proteome</keyword>
<evidence type="ECO:0000256" key="5">
    <source>
        <dbReference type="ARBA" id="ARBA00022989"/>
    </source>
</evidence>
<evidence type="ECO:0000256" key="4">
    <source>
        <dbReference type="ARBA" id="ARBA00022692"/>
    </source>
</evidence>
<organism evidence="9 10">
    <name type="scientific">Campylobacter suis</name>
    <dbReference type="NCBI Taxonomy" id="2790657"/>
    <lineage>
        <taxon>Bacteria</taxon>
        <taxon>Pseudomonadati</taxon>
        <taxon>Campylobacterota</taxon>
        <taxon>Epsilonproteobacteria</taxon>
        <taxon>Campylobacterales</taxon>
        <taxon>Campylobacteraceae</taxon>
        <taxon>Campylobacter</taxon>
    </lineage>
</organism>
<gene>
    <name evidence="9" type="ORF">LMG8286_01720</name>
</gene>
<proteinExistence type="inferred from homology"/>
<evidence type="ECO:0000256" key="2">
    <source>
        <dbReference type="ARBA" id="ARBA00005236"/>
    </source>
</evidence>
<evidence type="ECO:0000256" key="3">
    <source>
        <dbReference type="ARBA" id="ARBA00022475"/>
    </source>
</evidence>
<evidence type="ECO:0000256" key="1">
    <source>
        <dbReference type="ARBA" id="ARBA00004651"/>
    </source>
</evidence>
<keyword evidence="6 7" id="KW-0472">Membrane</keyword>
<dbReference type="Pfam" id="PF02687">
    <property type="entry name" value="FtsX"/>
    <property type="match status" value="1"/>
</dbReference>
<protein>
    <recommendedName>
        <fullName evidence="8">ABC3 transporter permease C-terminal domain-containing protein</fullName>
    </recommendedName>
</protein>
<feature type="transmembrane region" description="Helical" evidence="7">
    <location>
        <begin position="336"/>
        <end position="360"/>
    </location>
</feature>
<name>A0ABM8Q8T7_9BACT</name>
<keyword evidence="5 7" id="KW-1133">Transmembrane helix</keyword>
<dbReference type="RefSeq" id="WP_230057456.1">
    <property type="nucleotide sequence ID" value="NZ_CAJHOE010000007.1"/>
</dbReference>
<evidence type="ECO:0000256" key="6">
    <source>
        <dbReference type="ARBA" id="ARBA00023136"/>
    </source>
</evidence>
<sequence length="369" mass="41793">MIGKNFINYAVILLKKERADHAFSFFIFSFIIFVLSSVLFISNSIQYDLVNGINTRPDIVVEALRGGKRDTMHDGYIYDFKQISGVSDAIGAVDGRYYFAQKRIWFNIVADNALGADEMVIGEGVKAAMNELYYEDVFNFLTEENLIPIKINKTAPHSTNIISSNTIYMHEDTAREVLSLDNAEYTKIFVSVANKNEISEVALKIMNLYPNTFAYTAEDSVADLKHIYYYKGGVFMVLYVVAMVAFFILLKNQISLVYGEKKREMAVLRSIGYAIKDIIALKFIQNFIVSFSAFLLGCALAYAYVFVFNAPLLREIFLGGDIQNFITFTPVIDFDILFLVFLFSVVPFLAFVIIPAWRVAISDMSEAIK</sequence>